<accession>K1UAQ2</accession>
<evidence type="ECO:0000313" key="2">
    <source>
        <dbReference type="EMBL" id="EKC79243.1"/>
    </source>
</evidence>
<reference evidence="2" key="1">
    <citation type="journal article" date="2013" name="Environ. Microbiol.">
        <title>Microbiota from the distal guts of lean and obese adolescents exhibit partial functional redundancy besides clear differences in community structure.</title>
        <authorList>
            <person name="Ferrer M."/>
            <person name="Ruiz A."/>
            <person name="Lanza F."/>
            <person name="Haange S.B."/>
            <person name="Oberbach A."/>
            <person name="Till H."/>
            <person name="Bargiela R."/>
            <person name="Campoy C."/>
            <person name="Segura M.T."/>
            <person name="Richter M."/>
            <person name="von Bergen M."/>
            <person name="Seifert J."/>
            <person name="Suarez A."/>
        </authorList>
    </citation>
    <scope>NUCLEOTIDE SEQUENCE</scope>
</reference>
<organism evidence="2">
    <name type="scientific">human gut metagenome</name>
    <dbReference type="NCBI Taxonomy" id="408170"/>
    <lineage>
        <taxon>unclassified sequences</taxon>
        <taxon>metagenomes</taxon>
        <taxon>organismal metagenomes</taxon>
    </lineage>
</organism>
<evidence type="ECO:0000259" key="1">
    <source>
        <dbReference type="Pfam" id="PF13751"/>
    </source>
</evidence>
<dbReference type="Pfam" id="PF13751">
    <property type="entry name" value="DDE_Tnp_1_6"/>
    <property type="match status" value="1"/>
</dbReference>
<proteinExistence type="predicted"/>
<comment type="caution">
    <text evidence="2">The sequence shown here is derived from an EMBL/GenBank/DDBJ whole genome shotgun (WGS) entry which is preliminary data.</text>
</comment>
<dbReference type="PANTHER" id="PTHR33408:SF2">
    <property type="entry name" value="TRANSPOSASE DDE DOMAIN-CONTAINING PROTEIN"/>
    <property type="match status" value="1"/>
</dbReference>
<dbReference type="InterPro" id="IPR025668">
    <property type="entry name" value="Tnp_DDE_dom"/>
</dbReference>
<feature type="domain" description="Transposase DDE" evidence="1">
    <location>
        <begin position="20"/>
        <end position="139"/>
    </location>
</feature>
<feature type="non-terminal residue" evidence="2">
    <location>
        <position position="1"/>
    </location>
</feature>
<dbReference type="AlphaFoldDB" id="K1UAQ2"/>
<dbReference type="EMBL" id="AJWY01001811">
    <property type="protein sequence ID" value="EKC79243.1"/>
    <property type="molecule type" value="Genomic_DNA"/>
</dbReference>
<gene>
    <name evidence="2" type="ORF">LEA_02655</name>
</gene>
<sequence length="173" mass="20416">KDGFFKKTEYVYDEYFDCYVCPNDQVLAYHTTNRSGYREYKSCGIVCEGCPYLKQCTESRDHVKVVTRHIWEPYMEKCEDIRHTIGMKEVYAQRKETVERLFGTAKENHGLRYTQMIGKARMEMKVGLTFACMNLKKLAKMIARKGKRGTQKCLLLIKYTLFEPKTRKTLLEC</sequence>
<protein>
    <submittedName>
        <fullName evidence="2">IS4 family Transposase</fullName>
    </submittedName>
</protein>
<name>K1UAQ2_9ZZZZ</name>
<dbReference type="PANTHER" id="PTHR33408">
    <property type="entry name" value="TRANSPOSASE"/>
    <property type="match status" value="1"/>
</dbReference>